<evidence type="ECO:0000313" key="3">
    <source>
        <dbReference type="Proteomes" id="UP000269154"/>
    </source>
</evidence>
<evidence type="ECO:0000313" key="2">
    <source>
        <dbReference type="EMBL" id="RQH35575.1"/>
    </source>
</evidence>
<dbReference type="SUPFAM" id="SSF103511">
    <property type="entry name" value="Chlorophyll a-b binding protein"/>
    <property type="match status" value="1"/>
</dbReference>
<comment type="caution">
    <text evidence="2">The sequence shown here is derived from an EMBL/GenBank/DDBJ whole genome shotgun (WGS) entry which is preliminary data.</text>
</comment>
<dbReference type="Proteomes" id="UP000269154">
    <property type="component" value="Unassembled WGS sequence"/>
</dbReference>
<reference evidence="2 3" key="1">
    <citation type="journal article" date="2018" name="ACS Chem. Biol.">
        <title>Ketoreductase domain dysfunction expands chemodiversity: malyngamide biosynthesis in the cyanobacterium Okeania hirsuta.</title>
        <authorList>
            <person name="Moss N.A."/>
            <person name="Leao T."/>
            <person name="Rankin M."/>
            <person name="McCullough T.M."/>
            <person name="Qu P."/>
            <person name="Korobeynikov A."/>
            <person name="Smith J.L."/>
            <person name="Gerwick L."/>
            <person name="Gerwick W.H."/>
        </authorList>
    </citation>
    <scope>NUCLEOTIDE SEQUENCE [LARGE SCALE GENOMIC DNA]</scope>
    <source>
        <strain evidence="2 3">PAB10Feb10-1</strain>
    </source>
</reference>
<keyword evidence="3" id="KW-1185">Reference proteome</keyword>
<keyword evidence="1" id="KW-0472">Membrane</keyword>
<name>A0A3N6P7K3_9CYAN</name>
<dbReference type="Gene3D" id="1.10.3460.10">
    <property type="entry name" value="Chlorophyll a/b binding protein domain"/>
    <property type="match status" value="1"/>
</dbReference>
<proteinExistence type="predicted"/>
<feature type="transmembrane region" description="Helical" evidence="1">
    <location>
        <begin position="21"/>
        <end position="41"/>
    </location>
</feature>
<organism evidence="2 3">
    <name type="scientific">Okeania hirsuta</name>
    <dbReference type="NCBI Taxonomy" id="1458930"/>
    <lineage>
        <taxon>Bacteria</taxon>
        <taxon>Bacillati</taxon>
        <taxon>Cyanobacteriota</taxon>
        <taxon>Cyanophyceae</taxon>
        <taxon>Oscillatoriophycideae</taxon>
        <taxon>Oscillatoriales</taxon>
        <taxon>Microcoleaceae</taxon>
        <taxon>Okeania</taxon>
    </lineage>
</organism>
<protein>
    <submittedName>
        <fullName evidence="2">High light inducible protein</fullName>
    </submittedName>
</protein>
<keyword evidence="1" id="KW-1133">Transmembrane helix</keyword>
<dbReference type="RefSeq" id="WP_124155088.1">
    <property type="nucleotide sequence ID" value="NZ_CAWOLW010000031.1"/>
</dbReference>
<evidence type="ECO:0000256" key="1">
    <source>
        <dbReference type="SAM" id="Phobius"/>
    </source>
</evidence>
<dbReference type="AlphaFoldDB" id="A0A3N6P7K3"/>
<dbReference type="EMBL" id="RCBY01000126">
    <property type="protein sequence ID" value="RQH35575.1"/>
    <property type="molecule type" value="Genomic_DNA"/>
</dbReference>
<gene>
    <name evidence="2" type="ORF">D5R40_20075</name>
</gene>
<keyword evidence="1" id="KW-0812">Transmembrane</keyword>
<accession>A0A3N6P7K3</accession>
<sequence>MENQEKKIGFTDFAEAWNGRLAMLGFVIGIATEYFTGQGILSQLGLM</sequence>
<dbReference type="OrthoDB" id="516137at2"/>